<dbReference type="AlphaFoldDB" id="A0A2A7U337"/>
<evidence type="ECO:0000256" key="2">
    <source>
        <dbReference type="ARBA" id="ARBA00022705"/>
    </source>
</evidence>
<evidence type="ECO:0000313" key="5">
    <source>
        <dbReference type="EMBL" id="PEH72724.1"/>
    </source>
</evidence>
<dbReference type="STRING" id="636.AAW15_08160"/>
<keyword evidence="1" id="KW-0963">Cytoplasm</keyword>
<dbReference type="RefSeq" id="WP_035598916.1">
    <property type="nucleotide sequence ID" value="NZ_AP028090.1"/>
</dbReference>
<dbReference type="GO" id="GO:0003677">
    <property type="term" value="F:DNA binding"/>
    <property type="evidence" value="ECO:0007669"/>
    <property type="project" value="UniProtKB-UniRule"/>
</dbReference>
<dbReference type="Gene3D" id="3.30.54.10">
    <property type="match status" value="1"/>
</dbReference>
<dbReference type="InterPro" id="IPR036381">
    <property type="entry name" value="Tus_dom1"/>
</dbReference>
<keyword evidence="2" id="KW-0235">DNA replication</keyword>
<dbReference type="Pfam" id="PF05472">
    <property type="entry name" value="Ter"/>
    <property type="match status" value="1"/>
</dbReference>
<accession>A0A2A7U337</accession>
<evidence type="ECO:0000313" key="6">
    <source>
        <dbReference type="Proteomes" id="UP000219788"/>
    </source>
</evidence>
<dbReference type="NCBIfam" id="TIGR02648">
    <property type="entry name" value="rep_term_tus"/>
    <property type="match status" value="1"/>
</dbReference>
<protein>
    <recommendedName>
        <fullName evidence="4">DNA replication terminus site-binding protein</fullName>
    </recommendedName>
</protein>
<dbReference type="SUPFAM" id="SSF56596">
    <property type="entry name" value="Replication terminator protein (Tus)"/>
    <property type="match status" value="1"/>
</dbReference>
<organism evidence="5 6">
    <name type="scientific">Edwardsiella tarda</name>
    <dbReference type="NCBI Taxonomy" id="636"/>
    <lineage>
        <taxon>Bacteria</taxon>
        <taxon>Pseudomonadati</taxon>
        <taxon>Pseudomonadota</taxon>
        <taxon>Gammaproteobacteria</taxon>
        <taxon>Enterobacterales</taxon>
        <taxon>Hafniaceae</taxon>
        <taxon>Edwardsiella</taxon>
    </lineage>
</organism>
<dbReference type="Gene3D" id="3.50.14.10">
    <property type="entry name" value="Replication terminator Tus, domain 1 superfamily/Replication terminator Tus"/>
    <property type="match status" value="1"/>
</dbReference>
<dbReference type="OrthoDB" id="6298545at2"/>
<keyword evidence="3" id="KW-0238">DNA-binding</keyword>
<dbReference type="EMBL" id="PDDV01000013">
    <property type="protein sequence ID" value="PEH72724.1"/>
    <property type="molecule type" value="Genomic_DNA"/>
</dbReference>
<evidence type="ECO:0000256" key="1">
    <source>
        <dbReference type="ARBA" id="ARBA00022490"/>
    </source>
</evidence>
<proteinExistence type="predicted"/>
<name>A0A2A7U337_EDWTA</name>
<dbReference type="GO" id="GO:0006274">
    <property type="term" value="P:DNA replication termination"/>
    <property type="evidence" value="ECO:0007669"/>
    <property type="project" value="UniProtKB-UniRule"/>
</dbReference>
<reference evidence="6" key="1">
    <citation type="submission" date="2017-09" db="EMBL/GenBank/DDBJ databases">
        <title>FDA dAtabase for Regulatory Grade micrObial Sequences (FDA-ARGOS): Supporting development and validation of Infectious Disease Dx tests.</title>
        <authorList>
            <person name="Goldberg B."/>
            <person name="Campos J."/>
            <person name="Tallon L."/>
            <person name="Sadzewicz L."/>
            <person name="Ott S."/>
            <person name="Zhao X."/>
            <person name="Nagaraj S."/>
            <person name="Vavikolanu K."/>
            <person name="Aluvathingal J."/>
            <person name="Nadendla S."/>
            <person name="Geyer C."/>
            <person name="Sichtig H."/>
        </authorList>
    </citation>
    <scope>NUCLEOTIDE SEQUENCE [LARGE SCALE GENOMIC DNA]</scope>
    <source>
        <strain evidence="6">FDAARGOS_370</strain>
    </source>
</reference>
<dbReference type="GO" id="GO:0005737">
    <property type="term" value="C:cytoplasm"/>
    <property type="evidence" value="ECO:0007669"/>
    <property type="project" value="InterPro"/>
</dbReference>
<evidence type="ECO:0000256" key="3">
    <source>
        <dbReference type="ARBA" id="ARBA00023125"/>
    </source>
</evidence>
<gene>
    <name evidence="5" type="ORF">CRM76_12690</name>
</gene>
<dbReference type="InterPro" id="IPR036384">
    <property type="entry name" value="Tus_sf"/>
</dbReference>
<dbReference type="Proteomes" id="UP000219788">
    <property type="component" value="Unassembled WGS sequence"/>
</dbReference>
<sequence>MSTSEIVEQLHTCFRQLEEALDETDHQLAELSPLQAEVFELPDIEKGQEHDAIQRISVLPASGETAFNLGRQHFRRLFLHHHGQNISSKAAVRLPGVLCYYATLPQRQALQRTIERVNAHKQRLEQIIAVESGLAPEQRFEFVHRQLKGLLTLSAYRALTLLDAPSSIHFGWANKQVINNLTRAEMLNRLDKSLRAGRAVPPYTREQWTQRLLEERDLLMTLPEDVRLKIRRPVKVQPIARAWYSASQKQVQHPCSMPLIALYQEPDPCPRIGTLPDYDANNIALRHRPRARPLIPLIPRLHLYREADTDTD</sequence>
<evidence type="ECO:0000256" key="4">
    <source>
        <dbReference type="NCBIfam" id="TIGR02648"/>
    </source>
</evidence>
<dbReference type="GeneID" id="93124109"/>
<dbReference type="InterPro" id="IPR008865">
    <property type="entry name" value="DNA_replication_term_site-bd"/>
</dbReference>
<comment type="caution">
    <text evidence="5">The sequence shown here is derived from an EMBL/GenBank/DDBJ whole genome shotgun (WGS) entry which is preliminary data.</text>
</comment>